<evidence type="ECO:0000256" key="1">
    <source>
        <dbReference type="ARBA" id="ARBA00022598"/>
    </source>
</evidence>
<keyword evidence="7" id="KW-0963">Cytoplasm</keyword>
<dbReference type="InterPro" id="IPR037118">
    <property type="entry name" value="Val-tRNA_synth_C_sf"/>
</dbReference>
<feature type="short sequence motif" description="'KMSKS' region" evidence="7">
    <location>
        <begin position="555"/>
        <end position="559"/>
    </location>
</feature>
<feature type="domain" description="Aminoacyl-tRNA synthetase class Ia" evidence="8">
    <location>
        <begin position="13"/>
        <end position="594"/>
    </location>
</feature>
<dbReference type="GO" id="GO:0002161">
    <property type="term" value="F:aminoacyl-tRNA deacylase activity"/>
    <property type="evidence" value="ECO:0007669"/>
    <property type="project" value="InterPro"/>
</dbReference>
<dbReference type="HAMAP" id="MF_02004">
    <property type="entry name" value="Val_tRNA_synth_type1"/>
    <property type="match status" value="1"/>
</dbReference>
<sequence length="891" mass="102412">MSKAYNPQEFEDKIYEKWEKSGFFNPDNLEKAGDRFWNAEPFSIAMPPPNVTAELHLGSALFITLQDIMTRHARMRGRKALWLPGTDHAAIATQNVVERKILEEEKKTRTDLGREQLLRRIEEFVSHTQGRIQNQIRKMGSSCDWTREKFTLSPELSLAVRTAFKKMHDAGLIYRGERMVNWCPRCGSTLADDEVSFKQAKGHMFYLRYPVKDSEDYLVVATNRPETMLGDTGVAVNPGDSRYKKYVGKIIMLPLLNREVPVIADDHIDKAFGTGAMKVTPGHDHNDFEIAKRHGLEMIHLYTADGKIDAQEAADHGFDDYAGLTKEDALNRIVQELHEKEFIEKTEEIEHRVGTCYRCGTVVEPVVSKQWFVNVNAEFKIENKEFSKNLRLPEKTTLKEMMTAAVKSGAIKIVPKHFEKIYFEWMKNLRDWTISRQIWYGHRIPVWYCPDCTETIVAVEPPASCTKCQGANLKQDEDTLDTWFSSGLWTFSTLGWPQETSDLKTYHPTVVLETAYDILFFWVARMVLMTGFLLNDIPFKTVYLHGLVRDIEGKKMSKSSGNRIDPLDIQAKYGTDALRLSLVLGNTPGNDMKFSEIKVEAGRNFVNKLWNISRFILSTPPLKVRGGGGGLSTLADHWILDRLDETVAAVNRHFENSQYGQAAEELQRFTWDDLADWYLEIAKIEGNKKEVLDVLLVNILKLWHPFIPFVTEHIWSQMAKSLLMVDDYPHVPEKIEKFAARPLFEAMRELVTGLRNLRAEYRLGSTPIYSSYLEIPKDLEWIKDHTPVIEKLTRTKLNFAVMDHAHKMPYFLWEGVRIYLVIPNFDSKKEAALTEKQLKEAESYVKKISTQVKNKGFLKKAPKEIVEKMQADLSAAETKVKTLKAKVKQLK</sequence>
<dbReference type="SUPFAM" id="SSF50677">
    <property type="entry name" value="ValRS/IleRS/LeuRS editing domain"/>
    <property type="match status" value="1"/>
</dbReference>
<dbReference type="AlphaFoldDB" id="A0A1F5NKJ1"/>
<keyword evidence="7" id="KW-0175">Coiled coil</keyword>
<comment type="function">
    <text evidence="7">Catalyzes the attachment of valine to tRNA(Val). As ValRS can inadvertently accommodate and process structurally similar amino acids such as threonine, to avoid such errors, it has a 'posttransfer' editing activity that hydrolyzes mischarged Thr-tRNA(Val) in a tRNA-dependent manner.</text>
</comment>
<dbReference type="Gene3D" id="1.10.287.380">
    <property type="entry name" value="Valyl-tRNA synthetase, C-terminal domain"/>
    <property type="match status" value="1"/>
</dbReference>
<comment type="similarity">
    <text evidence="7">Belongs to the class-I aminoacyl-tRNA synthetase family. ValS type 1 subfamily.</text>
</comment>
<evidence type="ECO:0000256" key="7">
    <source>
        <dbReference type="HAMAP-Rule" id="MF_02004"/>
    </source>
</evidence>
<feature type="domain" description="Methionyl/Valyl/Leucyl/Isoleucyl-tRNA synthetase anticodon-binding" evidence="9">
    <location>
        <begin position="636"/>
        <end position="764"/>
    </location>
</feature>
<dbReference type="NCBIfam" id="NF004349">
    <property type="entry name" value="PRK05729.1"/>
    <property type="match status" value="1"/>
</dbReference>
<dbReference type="GO" id="GO:0004832">
    <property type="term" value="F:valine-tRNA ligase activity"/>
    <property type="evidence" value="ECO:0007669"/>
    <property type="project" value="UniProtKB-UniRule"/>
</dbReference>
<protein>
    <recommendedName>
        <fullName evidence="7">Valine--tRNA ligase</fullName>
        <ecNumber evidence="7">6.1.1.9</ecNumber>
    </recommendedName>
    <alternativeName>
        <fullName evidence="7">Valyl-tRNA synthetase</fullName>
        <shortName evidence="7">ValRS</shortName>
    </alternativeName>
</protein>
<dbReference type="NCBIfam" id="TIGR00422">
    <property type="entry name" value="valS"/>
    <property type="match status" value="1"/>
</dbReference>
<feature type="domain" description="Valyl-tRNA synthetase tRNA-binding arm" evidence="10">
    <location>
        <begin position="829"/>
        <end position="891"/>
    </location>
</feature>
<comment type="domain">
    <text evidence="7">ValRS has two distinct active sites: one for aminoacylation and one for editing. The misactivated threonine is translocated from the active site to the editing site.</text>
</comment>
<dbReference type="InterPro" id="IPR014729">
    <property type="entry name" value="Rossmann-like_a/b/a_fold"/>
</dbReference>
<dbReference type="InterPro" id="IPR002300">
    <property type="entry name" value="aa-tRNA-synth_Ia"/>
</dbReference>
<dbReference type="CDD" id="cd00817">
    <property type="entry name" value="ValRS_core"/>
    <property type="match status" value="1"/>
</dbReference>
<dbReference type="InterPro" id="IPR002303">
    <property type="entry name" value="Valyl-tRNA_ligase"/>
</dbReference>
<dbReference type="CDD" id="cd07962">
    <property type="entry name" value="Anticodon_Ia_Val"/>
    <property type="match status" value="1"/>
</dbReference>
<dbReference type="EC" id="6.1.1.9" evidence="7"/>
<dbReference type="InterPro" id="IPR009080">
    <property type="entry name" value="tRNAsynth_Ia_anticodon-bd"/>
</dbReference>
<comment type="caution">
    <text evidence="11">The sequence shown here is derived from an EMBL/GenBank/DDBJ whole genome shotgun (WGS) entry which is preliminary data.</text>
</comment>
<dbReference type="Gene3D" id="3.40.50.620">
    <property type="entry name" value="HUPs"/>
    <property type="match status" value="2"/>
</dbReference>
<comment type="caution">
    <text evidence="7">Lacks conserved residue(s) required for the propagation of feature annotation.</text>
</comment>
<dbReference type="PRINTS" id="PR00986">
    <property type="entry name" value="TRNASYNTHVAL"/>
</dbReference>
<dbReference type="Pfam" id="PF10458">
    <property type="entry name" value="Val_tRNA-synt_C"/>
    <property type="match status" value="1"/>
</dbReference>
<dbReference type="FunFam" id="3.40.50.620:FF:000020">
    <property type="entry name" value="Valine--tRNA ligase, mitochondrial"/>
    <property type="match status" value="1"/>
</dbReference>
<accession>A0A1F5NKJ1</accession>
<comment type="domain">
    <text evidence="7">The C-terminal coiled-coil domain is crucial for aminoacylation activity.</text>
</comment>
<reference evidence="11 12" key="1">
    <citation type="journal article" date="2016" name="Nat. Commun.">
        <title>Thousands of microbial genomes shed light on interconnected biogeochemical processes in an aquifer system.</title>
        <authorList>
            <person name="Anantharaman K."/>
            <person name="Brown C.T."/>
            <person name="Hug L.A."/>
            <person name="Sharon I."/>
            <person name="Castelle C.J."/>
            <person name="Probst A.J."/>
            <person name="Thomas B.C."/>
            <person name="Singh A."/>
            <person name="Wilkins M.J."/>
            <person name="Karaoz U."/>
            <person name="Brodie E.L."/>
            <person name="Williams K.H."/>
            <person name="Hubbard S.S."/>
            <person name="Banfield J.F."/>
        </authorList>
    </citation>
    <scope>NUCLEOTIDE SEQUENCE [LARGE SCALE GENOMIC DNA]</scope>
</reference>
<feature type="binding site" evidence="7">
    <location>
        <position position="558"/>
    </location>
    <ligand>
        <name>ATP</name>
        <dbReference type="ChEBI" id="CHEBI:30616"/>
    </ligand>
</feature>
<dbReference type="Gene3D" id="1.10.730.10">
    <property type="entry name" value="Isoleucyl-tRNA Synthetase, Domain 1"/>
    <property type="match status" value="1"/>
</dbReference>
<dbReference type="PANTHER" id="PTHR11946">
    <property type="entry name" value="VALYL-TRNA SYNTHETASES"/>
    <property type="match status" value="1"/>
</dbReference>
<keyword evidence="2 7" id="KW-0547">Nucleotide-binding</keyword>
<comment type="subunit">
    <text evidence="7">Monomer.</text>
</comment>
<evidence type="ECO:0000256" key="3">
    <source>
        <dbReference type="ARBA" id="ARBA00022840"/>
    </source>
</evidence>
<keyword evidence="1 7" id="KW-0436">Ligase</keyword>
<dbReference type="Proteomes" id="UP000176864">
    <property type="component" value="Unassembled WGS sequence"/>
</dbReference>
<dbReference type="SUPFAM" id="SSF52374">
    <property type="entry name" value="Nucleotidylyl transferase"/>
    <property type="match status" value="1"/>
</dbReference>
<dbReference type="InterPro" id="IPR013155">
    <property type="entry name" value="M/V/L/I-tRNA-synth_anticd-bd"/>
</dbReference>
<dbReference type="PANTHER" id="PTHR11946:SF93">
    <property type="entry name" value="VALINE--TRNA LIGASE, CHLOROPLASTIC_MITOCHONDRIAL 2"/>
    <property type="match status" value="1"/>
</dbReference>
<evidence type="ECO:0000313" key="12">
    <source>
        <dbReference type="Proteomes" id="UP000176864"/>
    </source>
</evidence>
<dbReference type="InterPro" id="IPR010978">
    <property type="entry name" value="tRNA-bd_arm"/>
</dbReference>
<dbReference type="EMBL" id="MFEK01000016">
    <property type="protein sequence ID" value="OGE77920.1"/>
    <property type="molecule type" value="Genomic_DNA"/>
</dbReference>
<evidence type="ECO:0000259" key="9">
    <source>
        <dbReference type="Pfam" id="PF08264"/>
    </source>
</evidence>
<evidence type="ECO:0000259" key="8">
    <source>
        <dbReference type="Pfam" id="PF00133"/>
    </source>
</evidence>
<dbReference type="Pfam" id="PF08264">
    <property type="entry name" value="Anticodon_1"/>
    <property type="match status" value="1"/>
</dbReference>
<evidence type="ECO:0000256" key="5">
    <source>
        <dbReference type="ARBA" id="ARBA00023146"/>
    </source>
</evidence>
<evidence type="ECO:0000256" key="4">
    <source>
        <dbReference type="ARBA" id="ARBA00022917"/>
    </source>
</evidence>
<keyword evidence="3 7" id="KW-0067">ATP-binding</keyword>
<proteinExistence type="inferred from homology"/>
<organism evidence="11 12">
    <name type="scientific">Candidatus Doudnabacteria bacterium RIFCSPHIGHO2_01_FULL_46_14</name>
    <dbReference type="NCBI Taxonomy" id="1817824"/>
    <lineage>
        <taxon>Bacteria</taxon>
        <taxon>Candidatus Doudnaibacteriota</taxon>
    </lineage>
</organism>
<dbReference type="InterPro" id="IPR033705">
    <property type="entry name" value="Anticodon_Ia_Val"/>
</dbReference>
<dbReference type="InterPro" id="IPR019499">
    <property type="entry name" value="Val-tRNA_synth_tRNA-bd"/>
</dbReference>
<keyword evidence="5 7" id="KW-0030">Aminoacyl-tRNA synthetase</keyword>
<evidence type="ECO:0000256" key="6">
    <source>
        <dbReference type="ARBA" id="ARBA00047552"/>
    </source>
</evidence>
<comment type="catalytic activity">
    <reaction evidence="6 7">
        <text>tRNA(Val) + L-valine + ATP = L-valyl-tRNA(Val) + AMP + diphosphate</text>
        <dbReference type="Rhea" id="RHEA:10704"/>
        <dbReference type="Rhea" id="RHEA-COMP:9672"/>
        <dbReference type="Rhea" id="RHEA-COMP:9708"/>
        <dbReference type="ChEBI" id="CHEBI:30616"/>
        <dbReference type="ChEBI" id="CHEBI:33019"/>
        <dbReference type="ChEBI" id="CHEBI:57762"/>
        <dbReference type="ChEBI" id="CHEBI:78442"/>
        <dbReference type="ChEBI" id="CHEBI:78537"/>
        <dbReference type="ChEBI" id="CHEBI:456215"/>
        <dbReference type="EC" id="6.1.1.9"/>
    </reaction>
</comment>
<dbReference type="GO" id="GO:0005829">
    <property type="term" value="C:cytosol"/>
    <property type="evidence" value="ECO:0007669"/>
    <property type="project" value="TreeGrafter"/>
</dbReference>
<dbReference type="SUPFAM" id="SSF46589">
    <property type="entry name" value="tRNA-binding arm"/>
    <property type="match status" value="1"/>
</dbReference>
<gene>
    <name evidence="7" type="primary">valS</name>
    <name evidence="11" type="ORF">A2751_02650</name>
</gene>
<evidence type="ECO:0000256" key="2">
    <source>
        <dbReference type="ARBA" id="ARBA00022741"/>
    </source>
</evidence>
<dbReference type="GO" id="GO:0006438">
    <property type="term" value="P:valyl-tRNA aminoacylation"/>
    <property type="evidence" value="ECO:0007669"/>
    <property type="project" value="UniProtKB-UniRule"/>
</dbReference>
<keyword evidence="4 7" id="KW-0648">Protein biosynthesis</keyword>
<dbReference type="GO" id="GO:0005524">
    <property type="term" value="F:ATP binding"/>
    <property type="evidence" value="ECO:0007669"/>
    <property type="project" value="UniProtKB-UniRule"/>
</dbReference>
<dbReference type="InterPro" id="IPR009008">
    <property type="entry name" value="Val/Leu/Ile-tRNA-synth_edit"/>
</dbReference>
<evidence type="ECO:0000259" key="10">
    <source>
        <dbReference type="Pfam" id="PF10458"/>
    </source>
</evidence>
<dbReference type="Pfam" id="PF00133">
    <property type="entry name" value="tRNA-synt_1"/>
    <property type="match status" value="1"/>
</dbReference>
<comment type="subcellular location">
    <subcellularLocation>
        <location evidence="7">Cytoplasm</location>
    </subcellularLocation>
</comment>
<name>A0A1F5NKJ1_9BACT</name>
<dbReference type="STRING" id="1817824.A2751_02650"/>
<evidence type="ECO:0000313" key="11">
    <source>
        <dbReference type="EMBL" id="OGE77920.1"/>
    </source>
</evidence>
<dbReference type="SUPFAM" id="SSF47323">
    <property type="entry name" value="Anticodon-binding domain of a subclass of class I aminoacyl-tRNA synthetases"/>
    <property type="match status" value="1"/>
</dbReference>